<protein>
    <submittedName>
        <fullName evidence="2">Uncharacterized protein</fullName>
    </submittedName>
</protein>
<comment type="caution">
    <text evidence="2">The sequence shown here is derived from an EMBL/GenBank/DDBJ whole genome shotgun (WGS) entry which is preliminary data.</text>
</comment>
<feature type="region of interest" description="Disordered" evidence="1">
    <location>
        <begin position="574"/>
        <end position="609"/>
    </location>
</feature>
<reference evidence="2" key="1">
    <citation type="submission" date="2023-03" db="EMBL/GenBank/DDBJ databases">
        <title>Massive genome expansion in bonnet fungi (Mycena s.s.) driven by repeated elements and novel gene families across ecological guilds.</title>
        <authorList>
            <consortium name="Lawrence Berkeley National Laboratory"/>
            <person name="Harder C.B."/>
            <person name="Miyauchi S."/>
            <person name="Viragh M."/>
            <person name="Kuo A."/>
            <person name="Thoen E."/>
            <person name="Andreopoulos B."/>
            <person name="Lu D."/>
            <person name="Skrede I."/>
            <person name="Drula E."/>
            <person name="Henrissat B."/>
            <person name="Morin E."/>
            <person name="Kohler A."/>
            <person name="Barry K."/>
            <person name="LaButti K."/>
            <person name="Morin E."/>
            <person name="Salamov A."/>
            <person name="Lipzen A."/>
            <person name="Mereny Z."/>
            <person name="Hegedus B."/>
            <person name="Baldrian P."/>
            <person name="Stursova M."/>
            <person name="Weitz H."/>
            <person name="Taylor A."/>
            <person name="Grigoriev I.V."/>
            <person name="Nagy L.G."/>
            <person name="Martin F."/>
            <person name="Kauserud H."/>
        </authorList>
    </citation>
    <scope>NUCLEOTIDE SEQUENCE</scope>
    <source>
        <strain evidence="2">9144</strain>
    </source>
</reference>
<keyword evidence="3" id="KW-1185">Reference proteome</keyword>
<dbReference type="EMBL" id="JARJCW010000158">
    <property type="protein sequence ID" value="KAJ7190058.1"/>
    <property type="molecule type" value="Genomic_DNA"/>
</dbReference>
<proteinExistence type="predicted"/>
<organism evidence="2 3">
    <name type="scientific">Mycena pura</name>
    <dbReference type="NCBI Taxonomy" id="153505"/>
    <lineage>
        <taxon>Eukaryota</taxon>
        <taxon>Fungi</taxon>
        <taxon>Dikarya</taxon>
        <taxon>Basidiomycota</taxon>
        <taxon>Agaricomycotina</taxon>
        <taxon>Agaricomycetes</taxon>
        <taxon>Agaricomycetidae</taxon>
        <taxon>Agaricales</taxon>
        <taxon>Marasmiineae</taxon>
        <taxon>Mycenaceae</taxon>
        <taxon>Mycena</taxon>
    </lineage>
</organism>
<evidence type="ECO:0000256" key="1">
    <source>
        <dbReference type="SAM" id="MobiDB-lite"/>
    </source>
</evidence>
<feature type="compositionally biased region" description="Polar residues" evidence="1">
    <location>
        <begin position="596"/>
        <end position="606"/>
    </location>
</feature>
<dbReference type="Proteomes" id="UP001219525">
    <property type="component" value="Unassembled WGS sequence"/>
</dbReference>
<sequence>MAIVEGYEASARGSSYYAFTRTLRSTSAISVKTAPTPSVKTTPAPAVICKPLIPTESTEDFISVLKTEIESRRAAVSRDDSISFAQITFPESMAPHDVLDALDKYDEDRLLKFDIDWVQSCVEVRVCMPSLVHEDTAGSVSTRVMGELVLRGDKKGVDPDELGIRQTGSARIHGPDKSKEADISFTPTSRMDNEDELAIPTVVVEVGYWESMPDLAKDAKDWLSMKDGGVYKVNLVILLSVYTETDRFRGELWRRDASGEPTPCWSKDLRPTDRDTTTPIPMEIQLADLYGGNIPTFLEGTGPIVLNLRRIASYAFQAKAKMAAEACKRKAAFNESDRKTKKARHERGAFRTLHVPSVTSHDARRLFGPSEYLSSRRALRSSIRPGDILATTDTTWPAHTMRVDASIDCSGSGPLQSMLAPTRIVAHTGLPTYAARTSASVECSGSGPLQSTLAMDLISVLFDDTTCSPRMPTSHPWLAVIADLVWDVRAHLVFHYCGHWIQVENCTNSEEDGMHECLSPLDGEEKKIVDNLTMRPRNKHEAIVKPLPAGAHRRRARHLPFRLFAWPQAPAQRPRPVPWQWGDPQPDRCRGAQRDICSNTSPTRGSLETDFETQRKKNCYDIDEIYLLAISRFPKDNRSTFDRIWDIHPTEDLELLATINVRLYVVNEEASLKAGDEVQISPDTVSSKRSFVNEANNFQEHFMSRFDSMWEQETPALVVSSARVQCGVIDLYFGANLCPWLMMKETGVKVSATAMYLPRMRWVLSRSQLDEFSWDTPQGPPALWQVTLLRKYGLNTVVSATSSWMEEPSPLELYSSPGLAAEMTAYSGHVPIKTKLYHIRGIKIFPEPGYPTDS</sequence>
<dbReference type="Gene3D" id="3.40.50.12660">
    <property type="match status" value="1"/>
</dbReference>
<evidence type="ECO:0000313" key="2">
    <source>
        <dbReference type="EMBL" id="KAJ7190058.1"/>
    </source>
</evidence>
<evidence type="ECO:0000313" key="3">
    <source>
        <dbReference type="Proteomes" id="UP001219525"/>
    </source>
</evidence>
<accession>A0AAD6ULZ2</accession>
<dbReference type="AlphaFoldDB" id="A0AAD6ULZ2"/>
<name>A0AAD6ULZ2_9AGAR</name>
<gene>
    <name evidence="2" type="ORF">GGX14DRAFT_606614</name>
</gene>